<dbReference type="InterPro" id="IPR003439">
    <property type="entry name" value="ABC_transporter-like_ATP-bd"/>
</dbReference>
<dbReference type="GO" id="GO:0140359">
    <property type="term" value="F:ABC-type transporter activity"/>
    <property type="evidence" value="ECO:0007669"/>
    <property type="project" value="InterPro"/>
</dbReference>
<evidence type="ECO:0000256" key="8">
    <source>
        <dbReference type="ARBA" id="ARBA00023136"/>
    </source>
</evidence>
<dbReference type="InterPro" id="IPR013525">
    <property type="entry name" value="ABC2_TM"/>
</dbReference>
<dbReference type="EMBL" id="JAAWWB010000029">
    <property type="protein sequence ID" value="KAG6746960.1"/>
    <property type="molecule type" value="Genomic_DNA"/>
</dbReference>
<evidence type="ECO:0000259" key="10">
    <source>
        <dbReference type="PROSITE" id="PS50893"/>
    </source>
</evidence>
<reference evidence="11" key="1">
    <citation type="journal article" date="2020" name="bioRxiv">
        <title>Hybrid origin of Populus tomentosa Carr. identified through genome sequencing and phylogenomic analysis.</title>
        <authorList>
            <person name="An X."/>
            <person name="Gao K."/>
            <person name="Chen Z."/>
            <person name="Li J."/>
            <person name="Yang X."/>
            <person name="Yang X."/>
            <person name="Zhou J."/>
            <person name="Guo T."/>
            <person name="Zhao T."/>
            <person name="Huang S."/>
            <person name="Miao D."/>
            <person name="Khan W.U."/>
            <person name="Rao P."/>
            <person name="Ye M."/>
            <person name="Lei B."/>
            <person name="Liao W."/>
            <person name="Wang J."/>
            <person name="Ji L."/>
            <person name="Li Y."/>
            <person name="Guo B."/>
            <person name="Mustafa N.S."/>
            <person name="Li S."/>
            <person name="Yun Q."/>
            <person name="Keller S.R."/>
            <person name="Mao J."/>
            <person name="Zhang R."/>
            <person name="Strauss S.H."/>
        </authorList>
    </citation>
    <scope>NUCLEOTIDE SEQUENCE</scope>
    <source>
        <strain evidence="11">GM15</strain>
        <tissue evidence="11">Leaf</tissue>
    </source>
</reference>
<dbReference type="Pfam" id="PF12698">
    <property type="entry name" value="ABC2_membrane_3"/>
    <property type="match status" value="1"/>
</dbReference>
<keyword evidence="4 9" id="KW-0812">Transmembrane</keyword>
<feature type="transmembrane region" description="Helical" evidence="9">
    <location>
        <begin position="336"/>
        <end position="354"/>
    </location>
</feature>
<comment type="subcellular location">
    <subcellularLocation>
        <location evidence="1">Membrane</location>
        <topology evidence="1">Multi-pass membrane protein</topology>
    </subcellularLocation>
</comment>
<dbReference type="GO" id="GO:0016020">
    <property type="term" value="C:membrane"/>
    <property type="evidence" value="ECO:0007669"/>
    <property type="project" value="UniProtKB-SubCell"/>
</dbReference>
<evidence type="ECO:0000256" key="7">
    <source>
        <dbReference type="ARBA" id="ARBA00022989"/>
    </source>
</evidence>
<keyword evidence="12" id="KW-1185">Reference proteome</keyword>
<dbReference type="Pfam" id="PF00005">
    <property type="entry name" value="ABC_tran"/>
    <property type="match status" value="1"/>
</dbReference>
<keyword evidence="3" id="KW-0813">Transport</keyword>
<comment type="similarity">
    <text evidence="2">Belongs to the ABC transporter superfamily. ABCA family. CPR flippase (TC 3.A.1.211) subfamily.</text>
</comment>
<dbReference type="InterPro" id="IPR026082">
    <property type="entry name" value="ABCA"/>
</dbReference>
<dbReference type="PROSITE" id="PS50893">
    <property type="entry name" value="ABC_TRANSPORTER_2"/>
    <property type="match status" value="1"/>
</dbReference>
<evidence type="ECO:0000313" key="11">
    <source>
        <dbReference type="EMBL" id="KAG6746960.1"/>
    </source>
</evidence>
<keyword evidence="7 9" id="KW-1133">Transmembrane helix</keyword>
<dbReference type="CDD" id="cd03263">
    <property type="entry name" value="ABC_subfamily_A"/>
    <property type="match status" value="1"/>
</dbReference>
<evidence type="ECO:0000256" key="2">
    <source>
        <dbReference type="ARBA" id="ARBA00008526"/>
    </source>
</evidence>
<evidence type="ECO:0000256" key="9">
    <source>
        <dbReference type="SAM" id="Phobius"/>
    </source>
</evidence>
<dbReference type="PANTHER" id="PTHR19229">
    <property type="entry name" value="ATP-BINDING CASSETTE TRANSPORTER SUBFAMILY A ABCA"/>
    <property type="match status" value="1"/>
</dbReference>
<dbReference type="PANTHER" id="PTHR19229:SF205">
    <property type="entry name" value="ABC TRANSPORTER A FAMILY MEMBER 1-RELATED"/>
    <property type="match status" value="1"/>
</dbReference>
<comment type="caution">
    <text evidence="11">The sequence shown here is derived from an EMBL/GenBank/DDBJ whole genome shotgun (WGS) entry which is preliminary data.</text>
</comment>
<name>A0A8X8CAB0_POPTO</name>
<dbReference type="OrthoDB" id="10255969at2759"/>
<dbReference type="GO" id="GO:0005319">
    <property type="term" value="F:lipid transporter activity"/>
    <property type="evidence" value="ECO:0007669"/>
    <property type="project" value="TreeGrafter"/>
</dbReference>
<feature type="domain" description="ABC transporter" evidence="10">
    <location>
        <begin position="529"/>
        <end position="774"/>
    </location>
</feature>
<dbReference type="InterPro" id="IPR017871">
    <property type="entry name" value="ABC_transporter-like_CS"/>
</dbReference>
<dbReference type="AlphaFoldDB" id="A0A8X8CAB0"/>
<feature type="transmembrane region" description="Helical" evidence="9">
    <location>
        <begin position="307"/>
        <end position="330"/>
    </location>
</feature>
<evidence type="ECO:0000256" key="5">
    <source>
        <dbReference type="ARBA" id="ARBA00022741"/>
    </source>
</evidence>
<dbReference type="FunFam" id="3.40.50.300:FF:000665">
    <property type="entry name" value="ABC transporter A family member 2"/>
    <property type="match status" value="1"/>
</dbReference>
<dbReference type="GO" id="GO:0005524">
    <property type="term" value="F:ATP binding"/>
    <property type="evidence" value="ECO:0007669"/>
    <property type="project" value="UniProtKB-KW"/>
</dbReference>
<organism evidence="11 12">
    <name type="scientific">Populus tomentosa</name>
    <name type="common">Chinese white poplar</name>
    <dbReference type="NCBI Taxonomy" id="118781"/>
    <lineage>
        <taxon>Eukaryota</taxon>
        <taxon>Viridiplantae</taxon>
        <taxon>Streptophyta</taxon>
        <taxon>Embryophyta</taxon>
        <taxon>Tracheophyta</taxon>
        <taxon>Spermatophyta</taxon>
        <taxon>Magnoliopsida</taxon>
        <taxon>eudicotyledons</taxon>
        <taxon>Gunneridae</taxon>
        <taxon>Pentapetalae</taxon>
        <taxon>rosids</taxon>
        <taxon>fabids</taxon>
        <taxon>Malpighiales</taxon>
        <taxon>Salicaceae</taxon>
        <taxon>Saliceae</taxon>
        <taxon>Populus</taxon>
    </lineage>
</organism>
<evidence type="ECO:0000256" key="3">
    <source>
        <dbReference type="ARBA" id="ARBA00022448"/>
    </source>
</evidence>
<dbReference type="Pfam" id="PF25158">
    <property type="entry name" value="ABCA11_C"/>
    <property type="match status" value="1"/>
</dbReference>
<evidence type="ECO:0000256" key="1">
    <source>
        <dbReference type="ARBA" id="ARBA00004141"/>
    </source>
</evidence>
<feature type="transmembrane region" description="Helical" evidence="9">
    <location>
        <begin position="269"/>
        <end position="295"/>
    </location>
</feature>
<dbReference type="InterPro" id="IPR003593">
    <property type="entry name" value="AAA+_ATPase"/>
</dbReference>
<accession>A0A8X8CAB0</accession>
<keyword evidence="6" id="KW-0067">ATP-binding</keyword>
<evidence type="ECO:0000256" key="4">
    <source>
        <dbReference type="ARBA" id="ARBA00022692"/>
    </source>
</evidence>
<feature type="transmembrane region" description="Helical" evidence="9">
    <location>
        <begin position="31"/>
        <end position="49"/>
    </location>
</feature>
<dbReference type="GO" id="GO:0016887">
    <property type="term" value="F:ATP hydrolysis activity"/>
    <property type="evidence" value="ECO:0007669"/>
    <property type="project" value="InterPro"/>
</dbReference>
<keyword evidence="5" id="KW-0547">Nucleotide-binding</keyword>
<dbReference type="InterPro" id="IPR056788">
    <property type="entry name" value="ABCA2/9/11_C"/>
</dbReference>
<evidence type="ECO:0000256" key="6">
    <source>
        <dbReference type="ARBA" id="ARBA00022840"/>
    </source>
</evidence>
<feature type="transmembrane region" description="Helical" evidence="9">
    <location>
        <begin position="433"/>
        <end position="451"/>
    </location>
</feature>
<sequence length="1022" mass="113472">MELIQGFPLLFQQFTALFKKNLLLSWRNKSATFLQLFSSFFFMFLLFGIEKASDSRSKATTGYKTVTNPQPTWESPIPPCEEKFYVKLPCYDFVWSGNDSSRIGNIVTAIMNNNPNRQIPSGKVKSFKTPEEVDDWLFRNPMQVPGALHFVEVSPRLITYGLQTNSTPIVRRGHYEDPTFKFQIPLQIAAEREIARSIIGVPTFTWSVGLTEFAHPAKPTFSAVATVGPAFFLAFTMFGFVLQISNLVAEKELKLRQAMNMTGLYESAYWTSWIIWEGIITFISSLLLVLFGMMFQFDFFKKNSFGVLFFVFFLFQVNMIGFAFMLSTFISKASSGTTMGFSIFIIGFMTQAGFPTKNQGIGNIVTIAGFPYKKSISAFLRIIWSFFPPNLLAKAVNVLSDASSTPEALGISWKGRSKCPPDVNDCVMTINDVYTWLICLFVLWFALAIYLDNIFPNVSGVRKSVFYFFKPGYWTGKGGDKVEEGGMCSCITDIPQQEHIVPDDEDVLEEENVVKNDARDGTVNPDIAVQIRGLGKTYPGATHVGCFKCKKTSPYHAVRDLWVNFTKDQLFCLLGPNGAGKTTTINCLTGITPVTGGDALVYGHSVRSTVGMSGIRKIIGVCPQFDILWDALSGEEHLELFASIKGLPPTSIKSVARESLAQVKLTESAKVRARSYSGGMRRRLSVAISLLGDPKLIILDEPTTGMDPISRRHVWDIIQNTKKGRAIVLTTHSMEEADILSDRIGIMAKGRLRCIGNSIRLKSKFGTGFIANVRFGDTNGGHTPARTPVDTSSVHHEAVKKFFKSHLDVTPTEETRSFLTFVIPHDKESILKASNSENPNFLCNFFLPSPSLKHSPTLTIFFSFPLCIQIPQQNFFAELQARQREFNVSDIQLGLATLEEVFLNIAKKAELESAAAEGKMVTLDLTSGKSVQIPVGARFVGVPETSSPESPGGTMVEVYWEQDDSGSLCISRHSAEMPVPYNVQPLPSEPQLLARTNILGGQRRGLVYGLVYDSDQIIAAQS</sequence>
<dbReference type="PROSITE" id="PS00211">
    <property type="entry name" value="ABC_TRANSPORTER_1"/>
    <property type="match status" value="1"/>
</dbReference>
<proteinExistence type="inferred from homology"/>
<dbReference type="Proteomes" id="UP000886885">
    <property type="component" value="Chromosome 15A"/>
</dbReference>
<evidence type="ECO:0000313" key="12">
    <source>
        <dbReference type="Proteomes" id="UP000886885"/>
    </source>
</evidence>
<keyword evidence="8 9" id="KW-0472">Membrane</keyword>
<gene>
    <name evidence="11" type="ORF">POTOM_049336</name>
</gene>
<protein>
    <recommendedName>
        <fullName evidence="10">ABC transporter domain-containing protein</fullName>
    </recommendedName>
</protein>
<dbReference type="SMART" id="SM00382">
    <property type="entry name" value="AAA"/>
    <property type="match status" value="1"/>
</dbReference>
<feature type="transmembrane region" description="Helical" evidence="9">
    <location>
        <begin position="223"/>
        <end position="249"/>
    </location>
</feature>